<sequence>MPLSDGSKNGSGLKNLTEFKKKKKKKKEKESLDLDMKYRRLL</sequence>
<organism evidence="2 3">
    <name type="scientific">Rhynchosporium secalis</name>
    <name type="common">Barley scald fungus</name>
    <dbReference type="NCBI Taxonomy" id="38038"/>
    <lineage>
        <taxon>Eukaryota</taxon>
        <taxon>Fungi</taxon>
        <taxon>Dikarya</taxon>
        <taxon>Ascomycota</taxon>
        <taxon>Pezizomycotina</taxon>
        <taxon>Leotiomycetes</taxon>
        <taxon>Helotiales</taxon>
        <taxon>Ploettnerulaceae</taxon>
        <taxon>Rhynchosporium</taxon>
    </lineage>
</organism>
<evidence type="ECO:0000313" key="3">
    <source>
        <dbReference type="Proteomes" id="UP000177625"/>
    </source>
</evidence>
<name>A0A1E1M8B5_RHYSE</name>
<feature type="region of interest" description="Disordered" evidence="1">
    <location>
        <begin position="1"/>
        <end position="31"/>
    </location>
</feature>
<dbReference type="AlphaFoldDB" id="A0A1E1M8B5"/>
<feature type="compositionally biased region" description="Polar residues" evidence="1">
    <location>
        <begin position="1"/>
        <end position="14"/>
    </location>
</feature>
<evidence type="ECO:0000256" key="1">
    <source>
        <dbReference type="SAM" id="MobiDB-lite"/>
    </source>
</evidence>
<gene>
    <name evidence="2" type="ORF">RSE6_05642</name>
</gene>
<keyword evidence="3" id="KW-1185">Reference proteome</keyword>
<proteinExistence type="predicted"/>
<dbReference type="Proteomes" id="UP000177625">
    <property type="component" value="Unassembled WGS sequence"/>
</dbReference>
<protein>
    <submittedName>
        <fullName evidence="2">Uncharacterized protein</fullName>
    </submittedName>
</protein>
<evidence type="ECO:0000313" key="2">
    <source>
        <dbReference type="EMBL" id="CZT45339.1"/>
    </source>
</evidence>
<accession>A0A1E1M8B5</accession>
<reference evidence="3" key="1">
    <citation type="submission" date="2016-03" db="EMBL/GenBank/DDBJ databases">
        <authorList>
            <person name="Guldener U."/>
        </authorList>
    </citation>
    <scope>NUCLEOTIDE SEQUENCE [LARGE SCALE GENOMIC DNA]</scope>
</reference>
<dbReference type="EMBL" id="FJVC01000212">
    <property type="protein sequence ID" value="CZT45339.1"/>
    <property type="molecule type" value="Genomic_DNA"/>
</dbReference>